<evidence type="ECO:0000313" key="3">
    <source>
        <dbReference type="Proteomes" id="UP000262477"/>
    </source>
</evidence>
<comment type="caution">
    <text evidence="2">The sequence shown here is derived from an EMBL/GenBank/DDBJ whole genome shotgun (WGS) entry which is preliminary data.</text>
</comment>
<dbReference type="InterPro" id="IPR024078">
    <property type="entry name" value="LmbE-like_dom_sf"/>
</dbReference>
<dbReference type="PANTHER" id="PTHR12993:SF26">
    <property type="entry name" value="1D-MYO-INOSITOL 2-ACETAMIDO-2-DEOXY-ALPHA-D-GLUCOPYRANOSIDE DEACETYLASE"/>
    <property type="match status" value="1"/>
</dbReference>
<dbReference type="PANTHER" id="PTHR12993">
    <property type="entry name" value="N-ACETYLGLUCOSAMINYL-PHOSPHATIDYLINOSITOL DE-N-ACETYLASE-RELATED"/>
    <property type="match status" value="1"/>
</dbReference>
<sequence length="265" mass="28753">MATVVTFPAHPDDEVLHTGGTLARAAAHGHRTVIVVATDGLMDAVPKDGEAPRLVELRTSATVLGVARVAHLGYANSGHGKDLYPDPPDRARFVRAETEEAAERLAAILREENADVLLIHDANGGYGHRDHVKAHRVGKRAAELAGVPRVLEATMPREVVSRLVRLVRLLRLPFRYDPEVLRIAYSPREAITHTVDVRRFAAQKQAALAAHRSQLTGPGRSSPVFRALVRLPSPVFGLLLGREWFVEAAAAPTSQVTADIFQPAS</sequence>
<dbReference type="Pfam" id="PF02585">
    <property type="entry name" value="PIG-L"/>
    <property type="match status" value="1"/>
</dbReference>
<keyword evidence="1" id="KW-0862">Zinc</keyword>
<dbReference type="Gene3D" id="3.40.50.10320">
    <property type="entry name" value="LmbE-like"/>
    <property type="match status" value="1"/>
</dbReference>
<organism evidence="2 3">
    <name type="scientific">Streptomyces inhibens</name>
    <dbReference type="NCBI Taxonomy" id="2293571"/>
    <lineage>
        <taxon>Bacteria</taxon>
        <taxon>Bacillati</taxon>
        <taxon>Actinomycetota</taxon>
        <taxon>Actinomycetes</taxon>
        <taxon>Kitasatosporales</taxon>
        <taxon>Streptomycetaceae</taxon>
        <taxon>Streptomyces</taxon>
    </lineage>
</organism>
<evidence type="ECO:0000313" key="2">
    <source>
        <dbReference type="EMBL" id="REK90172.1"/>
    </source>
</evidence>
<accession>A0A371Q658</accession>
<dbReference type="Proteomes" id="UP000262477">
    <property type="component" value="Unassembled WGS sequence"/>
</dbReference>
<dbReference type="EMBL" id="QUAC01000082">
    <property type="protein sequence ID" value="REK90172.1"/>
    <property type="molecule type" value="Genomic_DNA"/>
</dbReference>
<dbReference type="SUPFAM" id="SSF102588">
    <property type="entry name" value="LmbE-like"/>
    <property type="match status" value="1"/>
</dbReference>
<protein>
    <submittedName>
        <fullName evidence="2">PIG-L family deacetylase</fullName>
    </submittedName>
</protein>
<dbReference type="GO" id="GO:0016137">
    <property type="term" value="P:glycoside metabolic process"/>
    <property type="evidence" value="ECO:0007669"/>
    <property type="project" value="UniProtKB-ARBA"/>
</dbReference>
<dbReference type="AlphaFoldDB" id="A0A371Q658"/>
<gene>
    <name evidence="2" type="ORF">DY245_11765</name>
</gene>
<reference evidence="2 3" key="1">
    <citation type="submission" date="2018-08" db="EMBL/GenBank/DDBJ databases">
        <title>Streptomyces NEAU-D10 sp. nov., a novel Actinomycete isolated from soil.</title>
        <authorList>
            <person name="Jin L."/>
        </authorList>
    </citation>
    <scope>NUCLEOTIDE SEQUENCE [LARGE SCALE GENOMIC DNA]</scope>
    <source>
        <strain evidence="2 3">NEAU-D10</strain>
    </source>
</reference>
<dbReference type="OrthoDB" id="158614at2"/>
<dbReference type="GO" id="GO:0016811">
    <property type="term" value="F:hydrolase activity, acting on carbon-nitrogen (but not peptide) bonds, in linear amides"/>
    <property type="evidence" value="ECO:0007669"/>
    <property type="project" value="TreeGrafter"/>
</dbReference>
<evidence type="ECO:0000256" key="1">
    <source>
        <dbReference type="ARBA" id="ARBA00022833"/>
    </source>
</evidence>
<keyword evidence="3" id="KW-1185">Reference proteome</keyword>
<dbReference type="InterPro" id="IPR003737">
    <property type="entry name" value="GlcNAc_PI_deacetylase-related"/>
</dbReference>
<proteinExistence type="predicted"/>
<name>A0A371Q658_STRIH</name>
<dbReference type="RefSeq" id="WP_128506407.1">
    <property type="nucleotide sequence ID" value="NZ_QUAC01000082.1"/>
</dbReference>